<dbReference type="AlphaFoldDB" id="A0AAN6MT95"/>
<organism evidence="3 4">
    <name type="scientific">Staphylotrichum tortipilum</name>
    <dbReference type="NCBI Taxonomy" id="2831512"/>
    <lineage>
        <taxon>Eukaryota</taxon>
        <taxon>Fungi</taxon>
        <taxon>Dikarya</taxon>
        <taxon>Ascomycota</taxon>
        <taxon>Pezizomycotina</taxon>
        <taxon>Sordariomycetes</taxon>
        <taxon>Sordariomycetidae</taxon>
        <taxon>Sordariales</taxon>
        <taxon>Chaetomiaceae</taxon>
        <taxon>Staphylotrichum</taxon>
    </lineage>
</organism>
<feature type="chain" id="PRO_5042999034" description="Beta-galactosidase" evidence="2">
    <location>
        <begin position="31"/>
        <end position="109"/>
    </location>
</feature>
<evidence type="ECO:0000313" key="4">
    <source>
        <dbReference type="Proteomes" id="UP001303889"/>
    </source>
</evidence>
<comment type="caution">
    <text evidence="3">The sequence shown here is derived from an EMBL/GenBank/DDBJ whole genome shotgun (WGS) entry which is preliminary data.</text>
</comment>
<dbReference type="Proteomes" id="UP001303889">
    <property type="component" value="Unassembled WGS sequence"/>
</dbReference>
<evidence type="ECO:0008006" key="5">
    <source>
        <dbReference type="Google" id="ProtNLM"/>
    </source>
</evidence>
<keyword evidence="2" id="KW-0732">Signal</keyword>
<dbReference type="EMBL" id="MU855354">
    <property type="protein sequence ID" value="KAK3905558.1"/>
    <property type="molecule type" value="Genomic_DNA"/>
</dbReference>
<evidence type="ECO:0000256" key="1">
    <source>
        <dbReference type="SAM" id="MobiDB-lite"/>
    </source>
</evidence>
<keyword evidence="4" id="KW-1185">Reference proteome</keyword>
<feature type="region of interest" description="Disordered" evidence="1">
    <location>
        <begin position="89"/>
        <end position="109"/>
    </location>
</feature>
<accession>A0AAN6MT95</accession>
<name>A0AAN6MT95_9PEZI</name>
<feature type="signal peptide" evidence="2">
    <location>
        <begin position="1"/>
        <end position="30"/>
    </location>
</feature>
<evidence type="ECO:0000256" key="2">
    <source>
        <dbReference type="SAM" id="SignalP"/>
    </source>
</evidence>
<proteinExistence type="predicted"/>
<sequence length="109" mass="12118">MSFLRSTPPLGNRLASALFLMCFSLLFAQAHSTNIARDNKPGQAGRERVSLNDGWKFSRFVSDPDSLSYNTTLKPWILPSANDFINGTKYKRPSVAGDQPAQRGKEQGR</sequence>
<gene>
    <name evidence="3" type="ORF">C8A05DRAFT_30624</name>
</gene>
<reference evidence="3" key="1">
    <citation type="journal article" date="2023" name="Mol. Phylogenet. Evol.">
        <title>Genome-scale phylogeny and comparative genomics of the fungal order Sordariales.</title>
        <authorList>
            <person name="Hensen N."/>
            <person name="Bonometti L."/>
            <person name="Westerberg I."/>
            <person name="Brannstrom I.O."/>
            <person name="Guillou S."/>
            <person name="Cros-Aarteil S."/>
            <person name="Calhoun S."/>
            <person name="Haridas S."/>
            <person name="Kuo A."/>
            <person name="Mondo S."/>
            <person name="Pangilinan J."/>
            <person name="Riley R."/>
            <person name="LaButti K."/>
            <person name="Andreopoulos B."/>
            <person name="Lipzen A."/>
            <person name="Chen C."/>
            <person name="Yan M."/>
            <person name="Daum C."/>
            <person name="Ng V."/>
            <person name="Clum A."/>
            <person name="Steindorff A."/>
            <person name="Ohm R.A."/>
            <person name="Martin F."/>
            <person name="Silar P."/>
            <person name="Natvig D.O."/>
            <person name="Lalanne C."/>
            <person name="Gautier V."/>
            <person name="Ament-Velasquez S.L."/>
            <person name="Kruys A."/>
            <person name="Hutchinson M.I."/>
            <person name="Powell A.J."/>
            <person name="Barry K."/>
            <person name="Miller A.N."/>
            <person name="Grigoriev I.V."/>
            <person name="Debuchy R."/>
            <person name="Gladieux P."/>
            <person name="Hiltunen Thoren M."/>
            <person name="Johannesson H."/>
        </authorList>
    </citation>
    <scope>NUCLEOTIDE SEQUENCE</scope>
    <source>
        <strain evidence="3">CBS 103.79</strain>
    </source>
</reference>
<evidence type="ECO:0000313" key="3">
    <source>
        <dbReference type="EMBL" id="KAK3905558.1"/>
    </source>
</evidence>
<reference evidence="3" key="2">
    <citation type="submission" date="2023-05" db="EMBL/GenBank/DDBJ databases">
        <authorList>
            <consortium name="Lawrence Berkeley National Laboratory"/>
            <person name="Steindorff A."/>
            <person name="Hensen N."/>
            <person name="Bonometti L."/>
            <person name="Westerberg I."/>
            <person name="Brannstrom I.O."/>
            <person name="Guillou S."/>
            <person name="Cros-Aarteil S."/>
            <person name="Calhoun S."/>
            <person name="Haridas S."/>
            <person name="Kuo A."/>
            <person name="Mondo S."/>
            <person name="Pangilinan J."/>
            <person name="Riley R."/>
            <person name="Labutti K."/>
            <person name="Andreopoulos B."/>
            <person name="Lipzen A."/>
            <person name="Chen C."/>
            <person name="Yanf M."/>
            <person name="Daum C."/>
            <person name="Ng V."/>
            <person name="Clum A."/>
            <person name="Ohm R."/>
            <person name="Martin F."/>
            <person name="Silar P."/>
            <person name="Natvig D."/>
            <person name="Lalanne C."/>
            <person name="Gautier V."/>
            <person name="Ament-Velasquez S.L."/>
            <person name="Kruys A."/>
            <person name="Hutchinson M.I."/>
            <person name="Powell A.J."/>
            <person name="Barry K."/>
            <person name="Miller A.N."/>
            <person name="Grigoriev I.V."/>
            <person name="Debuchy R."/>
            <person name="Gladieux P."/>
            <person name="Thoren M.H."/>
            <person name="Johannesson H."/>
        </authorList>
    </citation>
    <scope>NUCLEOTIDE SEQUENCE</scope>
    <source>
        <strain evidence="3">CBS 103.79</strain>
    </source>
</reference>
<protein>
    <recommendedName>
        <fullName evidence="5">Beta-galactosidase</fullName>
    </recommendedName>
</protein>